<protein>
    <submittedName>
        <fullName evidence="1">Uncharacterized protein</fullName>
    </submittedName>
</protein>
<dbReference type="Proteomes" id="UP000249239">
    <property type="component" value="Unassembled WGS sequence"/>
</dbReference>
<reference evidence="1 2" key="1">
    <citation type="submission" date="2018-06" db="EMBL/GenBank/DDBJ databases">
        <title>Genomic Encyclopedia of Archaeal and Bacterial Type Strains, Phase II (KMG-II): from individual species to whole genera.</title>
        <authorList>
            <person name="Goeker M."/>
        </authorList>
    </citation>
    <scope>NUCLEOTIDE SEQUENCE [LARGE SCALE GENOMIC DNA]</scope>
    <source>
        <strain evidence="1 2">DSM 6779</strain>
    </source>
</reference>
<accession>A0A2W7NC75</accession>
<sequence length="41" mass="4705">MSKNVNEMSKNVNEKCALHLVLSCSRTERNQISLNIKKKKS</sequence>
<evidence type="ECO:0000313" key="2">
    <source>
        <dbReference type="Proteomes" id="UP000249239"/>
    </source>
</evidence>
<dbReference type="AlphaFoldDB" id="A0A2W7NC75"/>
<proteinExistence type="predicted"/>
<keyword evidence="2" id="KW-1185">Reference proteome</keyword>
<comment type="caution">
    <text evidence="1">The sequence shown here is derived from an EMBL/GenBank/DDBJ whole genome shotgun (WGS) entry which is preliminary data.</text>
</comment>
<evidence type="ECO:0000313" key="1">
    <source>
        <dbReference type="EMBL" id="PZX17213.1"/>
    </source>
</evidence>
<gene>
    <name evidence="1" type="ORF">LX69_01528</name>
</gene>
<dbReference type="EMBL" id="QKZK01000010">
    <property type="protein sequence ID" value="PZX17213.1"/>
    <property type="molecule type" value="Genomic_DNA"/>
</dbReference>
<name>A0A2W7NC75_9BACT</name>
<organism evidence="1 2">
    <name type="scientific">Breznakibacter xylanolyticus</name>
    <dbReference type="NCBI Taxonomy" id="990"/>
    <lineage>
        <taxon>Bacteria</taxon>
        <taxon>Pseudomonadati</taxon>
        <taxon>Bacteroidota</taxon>
        <taxon>Bacteroidia</taxon>
        <taxon>Marinilabiliales</taxon>
        <taxon>Marinilabiliaceae</taxon>
        <taxon>Breznakibacter</taxon>
    </lineage>
</organism>